<gene>
    <name evidence="1" type="ORF">H2B05_02630</name>
</gene>
<protein>
    <submittedName>
        <fullName evidence="1">DUF3179 domain-containing protein</fullName>
    </submittedName>
</protein>
<sequence>MNLKIISPLVAIGIIIIAGVAMMPGDSTPQATIVSKSIMESNDAVSEEPVSTLTIMETNGQKHIVPLDKIRGGGPPKDGIPSIDDPKFAEVSGSQFVSDSDVVIGLEINGDARAYPLFILVWHEIVNDNVGSTPVAVTYCPLCYTNQVFERIIDGNEVEFGTSGKLYQSNLLMYDRWTDSYWSQGLGLAVTGELSGMKLKAIPFDVITWGDWKKLHPDTLVLTTDTGYLRSYATDPYGDYYTDPRIIFPVDNMDDLMHPKEVILGFHEDGIYKAYKQNDVELHNVINDNIGETSLMLVSLFSQNSRAFDRNLNGDILEFEYVDEKIIDTKTKSMWNYNGLAISGPLEGSQLTRMSMEPGFWFSWVAFHPDTVVW</sequence>
<proteinExistence type="predicted"/>
<organism evidence="1 2">
    <name type="scientific">Candidatus Nitrosomaritimum aestuariumsis</name>
    <dbReference type="NCBI Taxonomy" id="3342354"/>
    <lineage>
        <taxon>Archaea</taxon>
        <taxon>Nitrososphaerota</taxon>
        <taxon>Nitrososphaeria</taxon>
        <taxon>Nitrosopumilales</taxon>
        <taxon>Nitrosopumilaceae</taxon>
        <taxon>Candidatus Nitrosomaritimum</taxon>
    </lineage>
</organism>
<reference evidence="1 2" key="1">
    <citation type="journal article" date="2020" name="Appl. Environ. Microbiol.">
        <title>Genomic Characteristics of a Novel Species of Ammonia-Oxidizing Archaea from the Jiulong River Estuary.</title>
        <authorList>
            <person name="Zou D."/>
            <person name="Wan R."/>
            <person name="Han L."/>
            <person name="Xu M.N."/>
            <person name="Liu Y."/>
            <person name="Liu H."/>
            <person name="Kao S.J."/>
            <person name="Li M."/>
        </authorList>
    </citation>
    <scope>NUCLEOTIDE SEQUENCE [LARGE SCALE GENOMIC DNA]</scope>
    <source>
        <strain evidence="1">W2bin3</strain>
    </source>
</reference>
<comment type="caution">
    <text evidence="1">The sequence shown here is derived from an EMBL/GenBank/DDBJ whole genome shotgun (WGS) entry which is preliminary data.</text>
</comment>
<dbReference type="Proteomes" id="UP000526786">
    <property type="component" value="Unassembled WGS sequence"/>
</dbReference>
<dbReference type="EMBL" id="JACENC010000108">
    <property type="protein sequence ID" value="MBA4453826.1"/>
    <property type="molecule type" value="Genomic_DNA"/>
</dbReference>
<accession>A0AC60W2L1</accession>
<evidence type="ECO:0000313" key="1">
    <source>
        <dbReference type="EMBL" id="MBA4453826.1"/>
    </source>
</evidence>
<evidence type="ECO:0000313" key="2">
    <source>
        <dbReference type="Proteomes" id="UP000526786"/>
    </source>
</evidence>
<name>A0AC60W2L1_9ARCH</name>